<dbReference type="RefSeq" id="WP_284132753.1">
    <property type="nucleotide sequence ID" value="NZ_JASKYM010000004.1"/>
</dbReference>
<evidence type="ECO:0000313" key="3">
    <source>
        <dbReference type="Proteomes" id="UP001301012"/>
    </source>
</evidence>
<sequence length="146" mass="16158">MDNKNTKKIKTKCSKSKSTTNKCTKNIDKNNSSKCSTNKQLDLGLKNISYADYVLLASVAAYAISEDLNDSDLDLLIVFFSMMSSDLALVRTKRGIRQREQAKNNMSNTGNAAVDSSIVTADETLVSDLPRSVKVKKKCVKIKKKK</sequence>
<name>A0ABT7EAU6_9FIRM</name>
<feature type="compositionally biased region" description="Basic residues" evidence="1">
    <location>
        <begin position="1"/>
        <end position="15"/>
    </location>
</feature>
<dbReference type="Proteomes" id="UP001301012">
    <property type="component" value="Unassembled WGS sequence"/>
</dbReference>
<evidence type="ECO:0000313" key="2">
    <source>
        <dbReference type="EMBL" id="MDK2563812.1"/>
    </source>
</evidence>
<accession>A0ABT7EAU6</accession>
<feature type="region of interest" description="Disordered" evidence="1">
    <location>
        <begin position="1"/>
        <end position="21"/>
    </location>
</feature>
<reference evidence="2 3" key="1">
    <citation type="submission" date="2023-05" db="EMBL/GenBank/DDBJ databases">
        <title>Rombocin, a short stable natural nisin variant, displays selective antimicrobial activity against Listeria monocytogenes and employs dual mode of action to kill target bacterial strains.</title>
        <authorList>
            <person name="Wambui J."/>
            <person name="Stephan R."/>
            <person name="Kuipers O.P."/>
        </authorList>
    </citation>
    <scope>NUCLEOTIDE SEQUENCE [LARGE SCALE GENOMIC DNA]</scope>
    <source>
        <strain evidence="2 3">RC002</strain>
    </source>
</reference>
<comment type="caution">
    <text evidence="2">The sequence shown here is derived from an EMBL/GenBank/DDBJ whole genome shotgun (WGS) entry which is preliminary data.</text>
</comment>
<evidence type="ECO:0000256" key="1">
    <source>
        <dbReference type="SAM" id="MobiDB-lite"/>
    </source>
</evidence>
<keyword evidence="3" id="KW-1185">Reference proteome</keyword>
<gene>
    <name evidence="2" type="ORF">QOZ84_09645</name>
</gene>
<proteinExistence type="predicted"/>
<organism evidence="2 3">
    <name type="scientific">Romboutsia sedimentorum</name>
    <dbReference type="NCBI Taxonomy" id="1368474"/>
    <lineage>
        <taxon>Bacteria</taxon>
        <taxon>Bacillati</taxon>
        <taxon>Bacillota</taxon>
        <taxon>Clostridia</taxon>
        <taxon>Peptostreptococcales</taxon>
        <taxon>Peptostreptococcaceae</taxon>
        <taxon>Romboutsia</taxon>
    </lineage>
</organism>
<dbReference type="EMBL" id="JASKYM010000004">
    <property type="protein sequence ID" value="MDK2563812.1"/>
    <property type="molecule type" value="Genomic_DNA"/>
</dbReference>
<protein>
    <submittedName>
        <fullName evidence="2">Uncharacterized protein</fullName>
    </submittedName>
</protein>